<reference evidence="2 3" key="1">
    <citation type="journal article" date="2012" name="Environ. Microbiol.">
        <title>The genome sequence of Desulfatibacillum alkenivorans AK-01: a blueprint for anaerobic alkane oxidation.</title>
        <authorList>
            <person name="Callaghan A.V."/>
            <person name="Morris B.E."/>
            <person name="Pereira I.A."/>
            <person name="McInerney M.J."/>
            <person name="Austin R.N."/>
            <person name="Groves J.T."/>
            <person name="Kukor J.J."/>
            <person name="Suflita J.M."/>
            <person name="Young L.Y."/>
            <person name="Zylstra G.J."/>
            <person name="Wawrik B."/>
        </authorList>
    </citation>
    <scope>NUCLEOTIDE SEQUENCE [LARGE SCALE GENOMIC DNA]</scope>
    <source>
        <strain evidence="2 3">AK-01</strain>
    </source>
</reference>
<dbReference type="EMBL" id="CP001322">
    <property type="protein sequence ID" value="ACL05173.1"/>
    <property type="molecule type" value="Genomic_DNA"/>
</dbReference>
<organism evidence="2 3">
    <name type="scientific">Desulfatibacillum aliphaticivorans</name>
    <dbReference type="NCBI Taxonomy" id="218208"/>
    <lineage>
        <taxon>Bacteria</taxon>
        <taxon>Pseudomonadati</taxon>
        <taxon>Thermodesulfobacteriota</taxon>
        <taxon>Desulfobacteria</taxon>
        <taxon>Desulfobacterales</taxon>
        <taxon>Desulfatibacillaceae</taxon>
        <taxon>Desulfatibacillum</taxon>
    </lineage>
</organism>
<gene>
    <name evidence="2" type="ordered locus">Dalk_3485</name>
</gene>
<keyword evidence="1" id="KW-1133">Transmembrane helix</keyword>
<evidence type="ECO:0000313" key="2">
    <source>
        <dbReference type="EMBL" id="ACL05173.1"/>
    </source>
</evidence>
<dbReference type="Proteomes" id="UP000000739">
    <property type="component" value="Chromosome"/>
</dbReference>
<feature type="transmembrane region" description="Helical" evidence="1">
    <location>
        <begin position="58"/>
        <end position="74"/>
    </location>
</feature>
<keyword evidence="1" id="KW-0812">Transmembrane</keyword>
<sequence length="313" mass="36080">MTPVSSKPFLARISKNLRISYEFLGKIRIISPWFWRLLGAAAFTYAGICASCNPNAKILFTAFFIIGFILYIIGEYETTMIREQIQIIEEKMKTEITNKRIAEEKNSILEDGMNVIDDQIEKLLDDYLRTLCERMPRKNIDDAVRISIYTHLKKKDNGYFVMRGRSCRIPRYSVPGREIYHDYEGIIAEAWDSHTGYAGIFDLPDPKENKELYIQTLVEKFRMEKEAAENLTMESRSLVAFRINDLEETSAVGLVVVESVFPEAFKESEINEFVAVRQKKFLAFLIGRLTEMENIINLSRGEEPASSGDSFLE</sequence>
<evidence type="ECO:0000313" key="3">
    <source>
        <dbReference type="Proteomes" id="UP000000739"/>
    </source>
</evidence>
<keyword evidence="3" id="KW-1185">Reference proteome</keyword>
<proteinExistence type="predicted"/>
<protein>
    <submittedName>
        <fullName evidence="2">Uncharacterized protein</fullName>
    </submittedName>
</protein>
<accession>B8FBW8</accession>
<keyword evidence="1" id="KW-0472">Membrane</keyword>
<name>B8FBW8_DESAL</name>
<dbReference type="RefSeq" id="WP_015948230.1">
    <property type="nucleotide sequence ID" value="NC_011768.1"/>
</dbReference>
<dbReference type="HOGENOM" id="CLU_887742_0_0_7"/>
<dbReference type="AlphaFoldDB" id="B8FBW8"/>
<dbReference type="KEGG" id="dal:Dalk_3485"/>
<evidence type="ECO:0000256" key="1">
    <source>
        <dbReference type="SAM" id="Phobius"/>
    </source>
</evidence>
<feature type="transmembrane region" description="Helical" evidence="1">
    <location>
        <begin position="33"/>
        <end position="51"/>
    </location>
</feature>